<keyword evidence="2 4" id="KW-0479">Metal-binding</keyword>
<sequence>MDLYSNHKRLYLAALGFFLALTLFVAIIPALSNQQTTAVLPGSRPLNALEKEGKAIFIAEGCVACHTQQVRNLDMDKNWGSRPSIAADYAGMTRTDVWRNTATLMGSERTGPDLTNIGNRQPAEDWHLLHLYNPRLVVSTSVMPSYEWLFISKEYAFPEDRVLNIPGAEKGGRKIVVSHQAMALVAYLQSLKQLKLPDGRTVPVFLYSKDAGKVSGAAPALKKDTGYDGDALYASNCSSCHQPNGQGIPGAFPSLKGSKIVLDPDPLVQVTIIMKGYDGRAAEGYGAMPAVGTNNNLKPEEVAAIVNHERSSWGNQSKQVTAEEVKKIISSLK</sequence>
<dbReference type="Pfam" id="PF13442">
    <property type="entry name" value="Cytochrome_CBB3"/>
    <property type="match status" value="1"/>
</dbReference>
<dbReference type="InterPro" id="IPR051459">
    <property type="entry name" value="Cytochrome_c-type_DH"/>
</dbReference>
<dbReference type="OrthoDB" id="9811395at2"/>
<evidence type="ECO:0000313" key="6">
    <source>
        <dbReference type="EMBL" id="RFZ91158.1"/>
    </source>
</evidence>
<accession>A0A372NQN3</accession>
<evidence type="ECO:0000256" key="4">
    <source>
        <dbReference type="PROSITE-ProRule" id="PRU00433"/>
    </source>
</evidence>
<dbReference type="AlphaFoldDB" id="A0A372NQN3"/>
<evidence type="ECO:0000259" key="5">
    <source>
        <dbReference type="PROSITE" id="PS51007"/>
    </source>
</evidence>
<keyword evidence="1 4" id="KW-0349">Heme</keyword>
<dbReference type="EMBL" id="QWDC01000003">
    <property type="protein sequence ID" value="RFZ91158.1"/>
    <property type="molecule type" value="Genomic_DNA"/>
</dbReference>
<dbReference type="InterPro" id="IPR036909">
    <property type="entry name" value="Cyt_c-like_dom_sf"/>
</dbReference>
<dbReference type="GO" id="GO:0046872">
    <property type="term" value="F:metal ion binding"/>
    <property type="evidence" value="ECO:0007669"/>
    <property type="project" value="UniProtKB-KW"/>
</dbReference>
<dbReference type="InterPro" id="IPR003468">
    <property type="entry name" value="Cyt_c_oxidase_monohaem-su/FixO"/>
</dbReference>
<gene>
    <name evidence="6" type="ORF">D0C36_19655</name>
</gene>
<dbReference type="PROSITE" id="PS51007">
    <property type="entry name" value="CYTC"/>
    <property type="match status" value="2"/>
</dbReference>
<evidence type="ECO:0000256" key="2">
    <source>
        <dbReference type="ARBA" id="ARBA00022723"/>
    </source>
</evidence>
<dbReference type="InterPro" id="IPR009056">
    <property type="entry name" value="Cyt_c-like_dom"/>
</dbReference>
<proteinExistence type="predicted"/>
<evidence type="ECO:0000256" key="3">
    <source>
        <dbReference type="ARBA" id="ARBA00023004"/>
    </source>
</evidence>
<keyword evidence="7" id="KW-1185">Reference proteome</keyword>
<keyword evidence="3 4" id="KW-0408">Iron</keyword>
<dbReference type="PANTHER" id="PTHR35008:SF8">
    <property type="entry name" value="ALCOHOL DEHYDROGENASE CYTOCHROME C SUBUNIT"/>
    <property type="match status" value="1"/>
</dbReference>
<dbReference type="SUPFAM" id="SSF46626">
    <property type="entry name" value="Cytochrome c"/>
    <property type="match status" value="2"/>
</dbReference>
<feature type="domain" description="Cytochrome c" evidence="5">
    <location>
        <begin position="48"/>
        <end position="192"/>
    </location>
</feature>
<feature type="domain" description="Cytochrome c" evidence="5">
    <location>
        <begin position="224"/>
        <end position="333"/>
    </location>
</feature>
<dbReference type="Proteomes" id="UP000264217">
    <property type="component" value="Unassembled WGS sequence"/>
</dbReference>
<evidence type="ECO:0000313" key="7">
    <source>
        <dbReference type="Proteomes" id="UP000264217"/>
    </source>
</evidence>
<dbReference type="Gene3D" id="1.10.760.10">
    <property type="entry name" value="Cytochrome c-like domain"/>
    <property type="match status" value="2"/>
</dbReference>
<name>A0A372NQN3_9SPHI</name>
<dbReference type="RefSeq" id="WP_117393361.1">
    <property type="nucleotide sequence ID" value="NZ_QWDC01000003.1"/>
</dbReference>
<dbReference type="PANTHER" id="PTHR35008">
    <property type="entry name" value="BLL4482 PROTEIN-RELATED"/>
    <property type="match status" value="1"/>
</dbReference>
<organism evidence="6 7">
    <name type="scientific">Mucilaginibacter conchicola</name>
    <dbReference type="NCBI Taxonomy" id="2303333"/>
    <lineage>
        <taxon>Bacteria</taxon>
        <taxon>Pseudomonadati</taxon>
        <taxon>Bacteroidota</taxon>
        <taxon>Sphingobacteriia</taxon>
        <taxon>Sphingobacteriales</taxon>
        <taxon>Sphingobacteriaceae</taxon>
        <taxon>Mucilaginibacter</taxon>
    </lineage>
</organism>
<reference evidence="6 7" key="1">
    <citation type="submission" date="2018-08" db="EMBL/GenBank/DDBJ databases">
        <title>Mucilaginibacter sp. MYSH2.</title>
        <authorList>
            <person name="Seo T."/>
        </authorList>
    </citation>
    <scope>NUCLEOTIDE SEQUENCE [LARGE SCALE GENOMIC DNA]</scope>
    <source>
        <strain evidence="6 7">MYSH2</strain>
    </source>
</reference>
<dbReference type="GO" id="GO:0020037">
    <property type="term" value="F:heme binding"/>
    <property type="evidence" value="ECO:0007669"/>
    <property type="project" value="InterPro"/>
</dbReference>
<dbReference type="Pfam" id="PF02433">
    <property type="entry name" value="FixO"/>
    <property type="match status" value="1"/>
</dbReference>
<dbReference type="GO" id="GO:0009055">
    <property type="term" value="F:electron transfer activity"/>
    <property type="evidence" value="ECO:0007669"/>
    <property type="project" value="InterPro"/>
</dbReference>
<evidence type="ECO:0000256" key="1">
    <source>
        <dbReference type="ARBA" id="ARBA00022617"/>
    </source>
</evidence>
<comment type="caution">
    <text evidence="6">The sequence shown here is derived from an EMBL/GenBank/DDBJ whole genome shotgun (WGS) entry which is preliminary data.</text>
</comment>
<protein>
    <submittedName>
        <fullName evidence="6">Cytochrome-c oxidase</fullName>
    </submittedName>
</protein>